<keyword evidence="2" id="KW-1185">Reference proteome</keyword>
<gene>
    <name evidence="1" type="ORF">G4223_05670</name>
</gene>
<name>A0A7C9UYH6_9PROT</name>
<reference evidence="1 2" key="1">
    <citation type="submission" date="2020-02" db="EMBL/GenBank/DDBJ databases">
        <authorList>
            <person name="Dziuba M."/>
            <person name="Kuznetsov B."/>
            <person name="Mardanov A."/>
            <person name="Ravin N."/>
            <person name="Grouzdev D."/>
        </authorList>
    </citation>
    <scope>NUCLEOTIDE SEQUENCE [LARGE SCALE GENOMIC DNA]</scope>
    <source>
        <strain evidence="1 2">SpK</strain>
    </source>
</reference>
<dbReference type="Proteomes" id="UP000480684">
    <property type="component" value="Unassembled WGS sequence"/>
</dbReference>
<protein>
    <submittedName>
        <fullName evidence="1">Cation transporter</fullName>
    </submittedName>
</protein>
<dbReference type="InterPro" id="IPR006121">
    <property type="entry name" value="HMA_dom"/>
</dbReference>
<dbReference type="Gene3D" id="3.30.70.100">
    <property type="match status" value="1"/>
</dbReference>
<dbReference type="AlphaFoldDB" id="A0A7C9UYH6"/>
<proteinExistence type="predicted"/>
<dbReference type="Pfam" id="PF19991">
    <property type="entry name" value="HMA_2"/>
    <property type="match status" value="1"/>
</dbReference>
<dbReference type="RefSeq" id="WP_163676260.1">
    <property type="nucleotide sequence ID" value="NZ_JAAIYP010000032.1"/>
</dbReference>
<organism evidence="1 2">
    <name type="scientific">Magnetospirillum aberrantis SpK</name>
    <dbReference type="NCBI Taxonomy" id="908842"/>
    <lineage>
        <taxon>Bacteria</taxon>
        <taxon>Pseudomonadati</taxon>
        <taxon>Pseudomonadota</taxon>
        <taxon>Alphaproteobacteria</taxon>
        <taxon>Rhodospirillales</taxon>
        <taxon>Rhodospirillaceae</taxon>
        <taxon>Magnetospirillum</taxon>
    </lineage>
</organism>
<evidence type="ECO:0000313" key="1">
    <source>
        <dbReference type="EMBL" id="NFV79594.1"/>
    </source>
</evidence>
<sequence length="113" mass="11930">MTASSFVATNESLWRFATMLNIAHHIPGRVRLKVAASAEAGLAAAVDEAKSFVRAVERVPGIRSVNLNLLARSCVVEYDPSQIAPMAWGDLVSGNRTAAAGQLLSAIHTANNS</sequence>
<accession>A0A7C9UYH6</accession>
<dbReference type="CDD" id="cd00371">
    <property type="entry name" value="HMA"/>
    <property type="match status" value="1"/>
</dbReference>
<dbReference type="GO" id="GO:0046872">
    <property type="term" value="F:metal ion binding"/>
    <property type="evidence" value="ECO:0007669"/>
    <property type="project" value="InterPro"/>
</dbReference>
<evidence type="ECO:0000313" key="2">
    <source>
        <dbReference type="Proteomes" id="UP000480684"/>
    </source>
</evidence>
<dbReference type="EMBL" id="JAAIYP010000032">
    <property type="protein sequence ID" value="NFV79594.1"/>
    <property type="molecule type" value="Genomic_DNA"/>
</dbReference>
<comment type="caution">
    <text evidence="1">The sequence shown here is derived from an EMBL/GenBank/DDBJ whole genome shotgun (WGS) entry which is preliminary data.</text>
</comment>